<feature type="transmembrane region" description="Helical" evidence="1">
    <location>
        <begin position="432"/>
        <end position="454"/>
    </location>
</feature>
<evidence type="ECO:0000313" key="3">
    <source>
        <dbReference type="Proteomes" id="UP000663843"/>
    </source>
</evidence>
<proteinExistence type="predicted"/>
<dbReference type="AlphaFoldDB" id="A0A8H2WE75"/>
<dbReference type="Proteomes" id="UP000663843">
    <property type="component" value="Unassembled WGS sequence"/>
</dbReference>
<evidence type="ECO:0000313" key="2">
    <source>
        <dbReference type="EMBL" id="CAE6367002.1"/>
    </source>
</evidence>
<name>A0A8H2WE75_9AGAM</name>
<dbReference type="EMBL" id="CAJMWT010000954">
    <property type="protein sequence ID" value="CAE6367002.1"/>
    <property type="molecule type" value="Genomic_DNA"/>
</dbReference>
<reference evidence="2" key="1">
    <citation type="submission" date="2021-01" db="EMBL/GenBank/DDBJ databases">
        <authorList>
            <person name="Kaushik A."/>
        </authorList>
    </citation>
    <scope>NUCLEOTIDE SEQUENCE</scope>
    <source>
        <strain evidence="2">AG2-2IIIB</strain>
    </source>
</reference>
<sequence length="472" mass="53885">MEYIVDADPRIFGWSGSQQQDQDSLRIISLHDAKAVSCSKLGGDILKLERLYSPLNDPNFDKQRFDALREIFWRCWLVATHEQELFMNLAGQIEGIRQWPTTEKPIVLDENDPEDSSELIAAFIDRLTPPKDDTDFYDHLALVDLKCCLRFVQEHIVPGCREHLPQCFGAIIERLWYIITSGREGLGPMSDILGTVIGWLREMEELSERPTETTAIFLAKLIYQIIETDFLSLVGRIVFALVPSMDQSRNSRNFANNARFLRGTEGLFENIAKVVPAKVLAKCFKEQGIEWWKVNDHIELLSLAMIPQDKPRSNGNLPSEIRFYDICSEVWKSVGNCIQHTVDNIEFVQRCAYRRCPDPIIIEGAVHECSGCHRVQYCSARCQALLNIPSGIGCMIMGPKLTMECVSVPSSWGYAEVLFDFECIMGLVTCMFSIYLCGCLSFSAFSTLLLRVLLELSYCFIHRIYFTLSYPY</sequence>
<protein>
    <recommendedName>
        <fullName evidence="4">MYND-type domain-containing protein</fullName>
    </recommendedName>
</protein>
<evidence type="ECO:0000256" key="1">
    <source>
        <dbReference type="SAM" id="Phobius"/>
    </source>
</evidence>
<organism evidence="2 3">
    <name type="scientific">Rhizoctonia solani</name>
    <dbReference type="NCBI Taxonomy" id="456999"/>
    <lineage>
        <taxon>Eukaryota</taxon>
        <taxon>Fungi</taxon>
        <taxon>Dikarya</taxon>
        <taxon>Basidiomycota</taxon>
        <taxon>Agaricomycotina</taxon>
        <taxon>Agaricomycetes</taxon>
        <taxon>Cantharellales</taxon>
        <taxon>Ceratobasidiaceae</taxon>
        <taxon>Rhizoctonia</taxon>
    </lineage>
</organism>
<keyword evidence="1" id="KW-1133">Transmembrane helix</keyword>
<keyword evidence="1" id="KW-0472">Membrane</keyword>
<evidence type="ECO:0008006" key="4">
    <source>
        <dbReference type="Google" id="ProtNLM"/>
    </source>
</evidence>
<accession>A0A8H2WE75</accession>
<comment type="caution">
    <text evidence="2">The sequence shown here is derived from an EMBL/GenBank/DDBJ whole genome shotgun (WGS) entry which is preliminary data.</text>
</comment>
<gene>
    <name evidence="2" type="ORF">RDB_LOCUS15912</name>
</gene>
<keyword evidence="1" id="KW-0812">Transmembrane</keyword>